<dbReference type="CDD" id="cd00082">
    <property type="entry name" value="HisKA"/>
    <property type="match status" value="1"/>
</dbReference>
<dbReference type="PRINTS" id="PR00344">
    <property type="entry name" value="BCTRLSENSOR"/>
</dbReference>
<evidence type="ECO:0000256" key="2">
    <source>
        <dbReference type="ARBA" id="ARBA00004370"/>
    </source>
</evidence>
<dbReference type="PANTHER" id="PTHR43065">
    <property type="entry name" value="SENSOR HISTIDINE KINASE"/>
    <property type="match status" value="1"/>
</dbReference>
<dbReference type="InterPro" id="IPR000700">
    <property type="entry name" value="PAS-assoc_C"/>
</dbReference>
<dbReference type="SUPFAM" id="SSF52172">
    <property type="entry name" value="CheY-like"/>
    <property type="match status" value="1"/>
</dbReference>
<keyword evidence="6" id="KW-0418">Kinase</keyword>
<evidence type="ECO:0000256" key="6">
    <source>
        <dbReference type="ARBA" id="ARBA00022777"/>
    </source>
</evidence>
<dbReference type="EMBL" id="FTOA01000004">
    <property type="protein sequence ID" value="SIS88075.1"/>
    <property type="molecule type" value="Genomic_DNA"/>
</dbReference>
<evidence type="ECO:0000313" key="15">
    <source>
        <dbReference type="Proteomes" id="UP000185678"/>
    </source>
</evidence>
<dbReference type="SUPFAM" id="SSF55785">
    <property type="entry name" value="PYP-like sensor domain (PAS domain)"/>
    <property type="match status" value="1"/>
</dbReference>
<sequence length="780" mass="85093">MISLRFALPLVVVIATMIPLIISHLILLPRQEQRTDLMAQETLRHEITRLQESVEILVRDTGPEQVRTAFGAVGTLEGLQSALLVDDTGTIVAASALELIGQPWRNGLSSPLVERIESMAPRRGLVLQPLENHTLLGYAPICGWSPDSMREDRCGFLVLHITYRLAWEQATLFYHEQLFAFAAASGVGALLLFAILHFGLTMRLGYLNSVITRFQAGNLWVRPSLSGNDEVAQLSAELSDMLDTVAENDANLRKVIRVIEQSPSAVTIVDAEGRIEYANHAALARYGALSVEVGRQAPLFDYAADDDRVQQALSRALAMGDDWDGELQRRVDKNGEPVWDRVTVHPLRDERGLITNFIISETDVTEFKRASAARTNLERQLRHVQKMETLGRLAGGVAHDFNNILTPISGYAQMVLDSTDPEDKNHRRLERILNGVRRARDLVGQLLVVSRKGEQDLIPVDLAGPVREAVDLMRASATADLRVEFYADPGLWPVLADPSRIHQVVMNLCTNAGQAIGQRSGLISVALENMIHDASNDPPDWQGGAGVSSGAAVLSSGRYVRLTIEDNGPGMSPDIAERIFEPFFTTKKAEGGSGMGLSIVDGIVSQLGGRITVYSEPGLGTAFRIYLPAADTGISSSDPDVTPAPTSPPSLPVGQGECLLLVDDEPENLAALGEYLTNCGYRVKAIADPLIALETVKAAPNDFDLLITDFAMPGLQGDQLALAVKTWRPTMPVVMISGFSSKVTRWNREVFGVDAFVPKPIELPLLRQTLYDLLHPPTAS</sequence>
<dbReference type="InterPro" id="IPR003661">
    <property type="entry name" value="HisK_dim/P_dom"/>
</dbReference>
<dbReference type="Pfam" id="PF02518">
    <property type="entry name" value="HATPase_c"/>
    <property type="match status" value="1"/>
</dbReference>
<dbReference type="SUPFAM" id="SSF47384">
    <property type="entry name" value="Homodimeric domain of signal transducing histidine kinase"/>
    <property type="match status" value="1"/>
</dbReference>
<dbReference type="NCBIfam" id="TIGR00229">
    <property type="entry name" value="sensory_box"/>
    <property type="match status" value="1"/>
</dbReference>
<keyword evidence="15" id="KW-1185">Reference proteome</keyword>
<evidence type="ECO:0000313" key="14">
    <source>
        <dbReference type="EMBL" id="SIS88075.1"/>
    </source>
</evidence>
<dbReference type="STRING" id="80876.SAMN05421779_104264"/>
<dbReference type="InterPro" id="IPR035965">
    <property type="entry name" value="PAS-like_dom_sf"/>
</dbReference>
<keyword evidence="8" id="KW-1133">Transmembrane helix</keyword>
<keyword evidence="4 7" id="KW-0597">Phosphoprotein</keyword>
<evidence type="ECO:0000256" key="8">
    <source>
        <dbReference type="SAM" id="Phobius"/>
    </source>
</evidence>
<comment type="subcellular location">
    <subcellularLocation>
        <location evidence="2">Membrane</location>
    </subcellularLocation>
</comment>
<dbReference type="PROSITE" id="PS50109">
    <property type="entry name" value="HIS_KIN"/>
    <property type="match status" value="1"/>
</dbReference>
<comment type="catalytic activity">
    <reaction evidence="1">
        <text>ATP + protein L-histidine = ADP + protein N-phospho-L-histidine.</text>
        <dbReference type="EC" id="2.7.13.3"/>
    </reaction>
</comment>
<feature type="domain" description="HAMP" evidence="13">
    <location>
        <begin position="198"/>
        <end position="250"/>
    </location>
</feature>
<dbReference type="PROSITE" id="PS50885">
    <property type="entry name" value="HAMP"/>
    <property type="match status" value="1"/>
</dbReference>
<dbReference type="PANTHER" id="PTHR43065:SF42">
    <property type="entry name" value="TWO-COMPONENT SENSOR PPRA"/>
    <property type="match status" value="1"/>
</dbReference>
<evidence type="ECO:0000256" key="3">
    <source>
        <dbReference type="ARBA" id="ARBA00012438"/>
    </source>
</evidence>
<dbReference type="OrthoDB" id="9796100at2"/>
<evidence type="ECO:0000259" key="13">
    <source>
        <dbReference type="PROSITE" id="PS50885"/>
    </source>
</evidence>
<dbReference type="CDD" id="cd00130">
    <property type="entry name" value="PAS"/>
    <property type="match status" value="1"/>
</dbReference>
<protein>
    <recommendedName>
        <fullName evidence="3">histidine kinase</fullName>
        <ecNumber evidence="3">2.7.13.3</ecNumber>
    </recommendedName>
</protein>
<evidence type="ECO:0000256" key="4">
    <source>
        <dbReference type="ARBA" id="ARBA00022553"/>
    </source>
</evidence>
<name>A0A1N7MPK1_9PROT</name>
<dbReference type="InterPro" id="IPR001789">
    <property type="entry name" value="Sig_transdc_resp-reg_receiver"/>
</dbReference>
<dbReference type="AlphaFoldDB" id="A0A1N7MPK1"/>
<dbReference type="EC" id="2.7.13.3" evidence="3"/>
<dbReference type="InterPro" id="IPR036890">
    <property type="entry name" value="HATPase_C_sf"/>
</dbReference>
<dbReference type="CDD" id="cd00156">
    <property type="entry name" value="REC"/>
    <property type="match status" value="1"/>
</dbReference>
<dbReference type="PROSITE" id="PS50112">
    <property type="entry name" value="PAS"/>
    <property type="match status" value="1"/>
</dbReference>
<dbReference type="Gene3D" id="3.30.565.10">
    <property type="entry name" value="Histidine kinase-like ATPase, C-terminal domain"/>
    <property type="match status" value="1"/>
</dbReference>
<dbReference type="InterPro" id="IPR013656">
    <property type="entry name" value="PAS_4"/>
</dbReference>
<dbReference type="PROSITE" id="PS50110">
    <property type="entry name" value="RESPONSE_REGULATORY"/>
    <property type="match status" value="1"/>
</dbReference>
<dbReference type="Gene3D" id="6.10.340.10">
    <property type="match status" value="1"/>
</dbReference>
<feature type="domain" description="PAC" evidence="12">
    <location>
        <begin position="321"/>
        <end position="376"/>
    </location>
</feature>
<evidence type="ECO:0000256" key="7">
    <source>
        <dbReference type="PROSITE-ProRule" id="PRU00169"/>
    </source>
</evidence>
<dbReference type="SUPFAM" id="SSF55874">
    <property type="entry name" value="ATPase domain of HSP90 chaperone/DNA topoisomerase II/histidine kinase"/>
    <property type="match status" value="1"/>
</dbReference>
<dbReference type="InterPro" id="IPR011006">
    <property type="entry name" value="CheY-like_superfamily"/>
</dbReference>
<feature type="domain" description="Histidine kinase" evidence="9">
    <location>
        <begin position="396"/>
        <end position="631"/>
    </location>
</feature>
<dbReference type="SMART" id="SM00091">
    <property type="entry name" value="PAS"/>
    <property type="match status" value="1"/>
</dbReference>
<dbReference type="InterPro" id="IPR036097">
    <property type="entry name" value="HisK_dim/P_sf"/>
</dbReference>
<dbReference type="SMART" id="SM00388">
    <property type="entry name" value="HisKA"/>
    <property type="match status" value="1"/>
</dbReference>
<organism evidence="14 15">
    <name type="scientific">Insolitispirillum peregrinum</name>
    <dbReference type="NCBI Taxonomy" id="80876"/>
    <lineage>
        <taxon>Bacteria</taxon>
        <taxon>Pseudomonadati</taxon>
        <taxon>Pseudomonadota</taxon>
        <taxon>Alphaproteobacteria</taxon>
        <taxon>Rhodospirillales</taxon>
        <taxon>Novispirillaceae</taxon>
        <taxon>Insolitispirillum</taxon>
    </lineage>
</organism>
<evidence type="ECO:0000259" key="9">
    <source>
        <dbReference type="PROSITE" id="PS50109"/>
    </source>
</evidence>
<feature type="transmembrane region" description="Helical" evidence="8">
    <location>
        <begin position="178"/>
        <end position="200"/>
    </location>
</feature>
<dbReference type="Pfam" id="PF00072">
    <property type="entry name" value="Response_reg"/>
    <property type="match status" value="1"/>
</dbReference>
<dbReference type="Gene3D" id="3.40.50.2300">
    <property type="match status" value="1"/>
</dbReference>
<feature type="modified residue" description="4-aspartylphosphate" evidence="7">
    <location>
        <position position="709"/>
    </location>
</feature>
<feature type="transmembrane region" description="Helical" evidence="8">
    <location>
        <begin position="6"/>
        <end position="28"/>
    </location>
</feature>
<evidence type="ECO:0000259" key="12">
    <source>
        <dbReference type="PROSITE" id="PS50113"/>
    </source>
</evidence>
<evidence type="ECO:0000259" key="11">
    <source>
        <dbReference type="PROSITE" id="PS50112"/>
    </source>
</evidence>
<dbReference type="InterPro" id="IPR005467">
    <property type="entry name" value="His_kinase_dom"/>
</dbReference>
<feature type="domain" description="PAS" evidence="11">
    <location>
        <begin position="251"/>
        <end position="308"/>
    </location>
</feature>
<evidence type="ECO:0000256" key="5">
    <source>
        <dbReference type="ARBA" id="ARBA00022679"/>
    </source>
</evidence>
<keyword evidence="5" id="KW-0808">Transferase</keyword>
<dbReference type="Proteomes" id="UP000185678">
    <property type="component" value="Unassembled WGS sequence"/>
</dbReference>
<keyword evidence="8" id="KW-0812">Transmembrane</keyword>
<reference evidence="14 15" key="1">
    <citation type="submission" date="2017-01" db="EMBL/GenBank/DDBJ databases">
        <authorList>
            <person name="Mah S.A."/>
            <person name="Swanson W.J."/>
            <person name="Moy G.W."/>
            <person name="Vacquier V.D."/>
        </authorList>
    </citation>
    <scope>NUCLEOTIDE SEQUENCE [LARGE SCALE GENOMIC DNA]</scope>
    <source>
        <strain evidence="14 15">DSM 11589</strain>
    </source>
</reference>
<dbReference type="GO" id="GO:0000155">
    <property type="term" value="F:phosphorelay sensor kinase activity"/>
    <property type="evidence" value="ECO:0007669"/>
    <property type="project" value="InterPro"/>
</dbReference>
<proteinExistence type="predicted"/>
<dbReference type="GO" id="GO:0016020">
    <property type="term" value="C:membrane"/>
    <property type="evidence" value="ECO:0007669"/>
    <property type="project" value="UniProtKB-SubCell"/>
</dbReference>
<evidence type="ECO:0000256" key="1">
    <source>
        <dbReference type="ARBA" id="ARBA00000085"/>
    </source>
</evidence>
<dbReference type="Pfam" id="PF08448">
    <property type="entry name" value="PAS_4"/>
    <property type="match status" value="1"/>
</dbReference>
<accession>A0A1N7MPK1</accession>
<dbReference type="SMART" id="SM00387">
    <property type="entry name" value="HATPase_c"/>
    <property type="match status" value="1"/>
</dbReference>
<dbReference type="Pfam" id="PF00512">
    <property type="entry name" value="HisKA"/>
    <property type="match status" value="1"/>
</dbReference>
<dbReference type="PROSITE" id="PS50113">
    <property type="entry name" value="PAC"/>
    <property type="match status" value="1"/>
</dbReference>
<feature type="domain" description="Response regulatory" evidence="10">
    <location>
        <begin position="658"/>
        <end position="774"/>
    </location>
</feature>
<dbReference type="InterPro" id="IPR003660">
    <property type="entry name" value="HAMP_dom"/>
</dbReference>
<dbReference type="RefSeq" id="WP_076400700.1">
    <property type="nucleotide sequence ID" value="NZ_FTOA01000004.1"/>
</dbReference>
<dbReference type="InterPro" id="IPR000014">
    <property type="entry name" value="PAS"/>
</dbReference>
<dbReference type="SMART" id="SM00448">
    <property type="entry name" value="REC"/>
    <property type="match status" value="1"/>
</dbReference>
<dbReference type="InterPro" id="IPR003594">
    <property type="entry name" value="HATPase_dom"/>
</dbReference>
<dbReference type="InterPro" id="IPR004358">
    <property type="entry name" value="Sig_transdc_His_kin-like_C"/>
</dbReference>
<dbReference type="Gene3D" id="3.30.450.20">
    <property type="entry name" value="PAS domain"/>
    <property type="match status" value="1"/>
</dbReference>
<evidence type="ECO:0000259" key="10">
    <source>
        <dbReference type="PROSITE" id="PS50110"/>
    </source>
</evidence>
<dbReference type="Gene3D" id="1.10.287.130">
    <property type="match status" value="1"/>
</dbReference>
<keyword evidence="8" id="KW-0472">Membrane</keyword>
<gene>
    <name evidence="14" type="ORF">SAMN05421779_104264</name>
</gene>